<gene>
    <name evidence="1" type="ORF">CD934_33015</name>
</gene>
<accession>A0A514K2F7</accession>
<dbReference type="Proteomes" id="UP000316215">
    <property type="component" value="Chromosome"/>
</dbReference>
<keyword evidence="2" id="KW-1185">Reference proteome</keyword>
<dbReference type="KEGG" id="sast:CD934_33015"/>
<dbReference type="AlphaFoldDB" id="A0A514K2F7"/>
<accession>A0A7W3M704</accession>
<dbReference type="EMBL" id="CP022310">
    <property type="protein sequence ID" value="QDI72978.1"/>
    <property type="molecule type" value="Genomic_DNA"/>
</dbReference>
<evidence type="ECO:0000313" key="2">
    <source>
        <dbReference type="Proteomes" id="UP000316215"/>
    </source>
</evidence>
<sequence>MVQQAHRSGPDPAAIGARPIPELDDVHDVWPRGERLTAVRRAAAAYGVRFTARGQVHAVVKERTLAEPCRRDPHGLQTLPSTDIAPWKRFWPVVPTYAHGGIAYGEIRGGRR</sequence>
<reference evidence="1 2" key="1">
    <citation type="submission" date="2017-07" db="EMBL/GenBank/DDBJ databases">
        <title>The Complete Genome of Streptomyces asterosporus-ZSY.</title>
        <authorList>
            <person name="Zhang S."/>
        </authorList>
    </citation>
    <scope>NUCLEOTIDE SEQUENCE [LARGE SCALE GENOMIC DNA]</scope>
    <source>
        <strain evidence="1 2">DSM 41452</strain>
    </source>
</reference>
<proteinExistence type="predicted"/>
<name>A0A514K2F7_9ACTN</name>
<organism evidence="1 2">
    <name type="scientific">Streptomyces calvus</name>
    <dbReference type="NCBI Taxonomy" id="67282"/>
    <lineage>
        <taxon>Bacteria</taxon>
        <taxon>Bacillati</taxon>
        <taxon>Actinomycetota</taxon>
        <taxon>Actinomycetes</taxon>
        <taxon>Kitasatosporales</taxon>
        <taxon>Streptomycetaceae</taxon>
        <taxon>Streptomyces</taxon>
    </lineage>
</organism>
<evidence type="ECO:0000313" key="1">
    <source>
        <dbReference type="EMBL" id="QDI72978.1"/>
    </source>
</evidence>
<protein>
    <submittedName>
        <fullName evidence="1">Uncharacterized protein</fullName>
    </submittedName>
</protein>
<dbReference type="RefSeq" id="WP_142233948.1">
    <property type="nucleotide sequence ID" value="NZ_CP022310.1"/>
</dbReference>